<gene>
    <name evidence="3" type="ORF">Nans01_21090</name>
</gene>
<dbReference type="RefSeq" id="WP_285758999.1">
    <property type="nucleotide sequence ID" value="NZ_BSQG01000003.1"/>
</dbReference>
<feature type="region of interest" description="Disordered" evidence="1">
    <location>
        <begin position="20"/>
        <end position="43"/>
    </location>
</feature>
<evidence type="ECO:0008006" key="5">
    <source>
        <dbReference type="Google" id="ProtNLM"/>
    </source>
</evidence>
<accession>A0A9W6P651</accession>
<sequence length="176" mass="19035">MAGILAALTTALLTGSASYAGEASSSTSPTPSESRPILGTSEASKSTWDGAIVEIRELKRSKTGEYAQLVWTLKNNSNANISLVELENTTYIYPGSSTGSGLVLIDEKQGVRFNPYIDSDQDCMCAGADHLPTMFHLITYPEFQNTYWASYRLSAETEKVTVEIPGFLPIKDVPVS</sequence>
<evidence type="ECO:0000256" key="2">
    <source>
        <dbReference type="SAM" id="SignalP"/>
    </source>
</evidence>
<protein>
    <recommendedName>
        <fullName evidence="5">DUF4232 domain-containing protein</fullName>
    </recommendedName>
</protein>
<evidence type="ECO:0000256" key="1">
    <source>
        <dbReference type="SAM" id="MobiDB-lite"/>
    </source>
</evidence>
<comment type="caution">
    <text evidence="3">The sequence shown here is derived from an EMBL/GenBank/DDBJ whole genome shotgun (WGS) entry which is preliminary data.</text>
</comment>
<keyword evidence="4" id="KW-1185">Reference proteome</keyword>
<dbReference type="EMBL" id="BSQG01000003">
    <property type="protein sequence ID" value="GLU47758.1"/>
    <property type="molecule type" value="Genomic_DNA"/>
</dbReference>
<name>A0A9W6P651_9ACTN</name>
<reference evidence="3" key="1">
    <citation type="submission" date="2023-02" db="EMBL/GenBank/DDBJ databases">
        <title>Nocardiopsis ansamitocini NBRC 112285.</title>
        <authorList>
            <person name="Ichikawa N."/>
            <person name="Sato H."/>
            <person name="Tonouchi N."/>
        </authorList>
    </citation>
    <scope>NUCLEOTIDE SEQUENCE</scope>
    <source>
        <strain evidence="3">NBRC 112285</strain>
    </source>
</reference>
<keyword evidence="2" id="KW-0732">Signal</keyword>
<feature type="chain" id="PRO_5040737741" description="DUF4232 domain-containing protein" evidence="2">
    <location>
        <begin position="21"/>
        <end position="176"/>
    </location>
</feature>
<feature type="signal peptide" evidence="2">
    <location>
        <begin position="1"/>
        <end position="20"/>
    </location>
</feature>
<dbReference type="AlphaFoldDB" id="A0A9W6P651"/>
<feature type="compositionally biased region" description="Low complexity" evidence="1">
    <location>
        <begin position="20"/>
        <end position="34"/>
    </location>
</feature>
<dbReference type="Proteomes" id="UP001165092">
    <property type="component" value="Unassembled WGS sequence"/>
</dbReference>
<organism evidence="3 4">
    <name type="scientific">Nocardiopsis ansamitocini</name>
    <dbReference type="NCBI Taxonomy" id="1670832"/>
    <lineage>
        <taxon>Bacteria</taxon>
        <taxon>Bacillati</taxon>
        <taxon>Actinomycetota</taxon>
        <taxon>Actinomycetes</taxon>
        <taxon>Streptosporangiales</taxon>
        <taxon>Nocardiopsidaceae</taxon>
        <taxon>Nocardiopsis</taxon>
    </lineage>
</organism>
<proteinExistence type="predicted"/>
<evidence type="ECO:0000313" key="4">
    <source>
        <dbReference type="Proteomes" id="UP001165092"/>
    </source>
</evidence>
<evidence type="ECO:0000313" key="3">
    <source>
        <dbReference type="EMBL" id="GLU47758.1"/>
    </source>
</evidence>